<keyword evidence="5" id="KW-1185">Reference proteome</keyword>
<evidence type="ECO:0000259" key="3">
    <source>
        <dbReference type="PROSITE" id="PS50011"/>
    </source>
</evidence>
<organism evidence="4 5">
    <name type="scientific">Nyssa sinensis</name>
    <dbReference type="NCBI Taxonomy" id="561372"/>
    <lineage>
        <taxon>Eukaryota</taxon>
        <taxon>Viridiplantae</taxon>
        <taxon>Streptophyta</taxon>
        <taxon>Embryophyta</taxon>
        <taxon>Tracheophyta</taxon>
        <taxon>Spermatophyta</taxon>
        <taxon>Magnoliopsida</taxon>
        <taxon>eudicotyledons</taxon>
        <taxon>Gunneridae</taxon>
        <taxon>Pentapetalae</taxon>
        <taxon>asterids</taxon>
        <taxon>Cornales</taxon>
        <taxon>Nyssaceae</taxon>
        <taxon>Nyssa</taxon>
    </lineage>
</organism>
<feature type="domain" description="Protein kinase" evidence="3">
    <location>
        <begin position="1"/>
        <end position="191"/>
    </location>
</feature>
<dbReference type="InterPro" id="IPR001245">
    <property type="entry name" value="Ser-Thr/Tyr_kinase_cat_dom"/>
</dbReference>
<name>A0A5J5A686_9ASTE</name>
<dbReference type="InterPro" id="IPR000719">
    <property type="entry name" value="Prot_kinase_dom"/>
</dbReference>
<protein>
    <recommendedName>
        <fullName evidence="3">Protein kinase domain-containing protein</fullName>
    </recommendedName>
</protein>
<dbReference type="PANTHER" id="PTHR27005:SF466">
    <property type="entry name" value="NON-FUNCTIONAL PSEUDOKINASE ZED1-LIKE"/>
    <property type="match status" value="1"/>
</dbReference>
<dbReference type="SUPFAM" id="SSF56112">
    <property type="entry name" value="Protein kinase-like (PK-like)"/>
    <property type="match status" value="1"/>
</dbReference>
<dbReference type="InterPro" id="IPR045274">
    <property type="entry name" value="WAK-like"/>
</dbReference>
<dbReference type="GO" id="GO:0007166">
    <property type="term" value="P:cell surface receptor signaling pathway"/>
    <property type="evidence" value="ECO:0007669"/>
    <property type="project" value="InterPro"/>
</dbReference>
<evidence type="ECO:0000313" key="4">
    <source>
        <dbReference type="EMBL" id="KAA8524941.1"/>
    </source>
</evidence>
<evidence type="ECO:0000313" key="5">
    <source>
        <dbReference type="Proteomes" id="UP000325577"/>
    </source>
</evidence>
<dbReference type="GO" id="GO:0004674">
    <property type="term" value="F:protein serine/threonine kinase activity"/>
    <property type="evidence" value="ECO:0007669"/>
    <property type="project" value="TreeGrafter"/>
</dbReference>
<evidence type="ECO:0000256" key="1">
    <source>
        <dbReference type="ARBA" id="ARBA00022741"/>
    </source>
</evidence>
<proteinExistence type="predicted"/>
<reference evidence="4 5" key="1">
    <citation type="submission" date="2019-09" db="EMBL/GenBank/DDBJ databases">
        <title>A chromosome-level genome assembly of the Chinese tupelo Nyssa sinensis.</title>
        <authorList>
            <person name="Yang X."/>
            <person name="Kang M."/>
            <person name="Yang Y."/>
            <person name="Xiong H."/>
            <person name="Wang M."/>
            <person name="Zhang Z."/>
            <person name="Wang Z."/>
            <person name="Wu H."/>
            <person name="Ma T."/>
            <person name="Liu J."/>
            <person name="Xi Z."/>
        </authorList>
    </citation>
    <scope>NUCLEOTIDE SEQUENCE [LARGE SCALE GENOMIC DNA]</scope>
    <source>
        <strain evidence="4">J267</strain>
        <tissue evidence="4">Leaf</tissue>
    </source>
</reference>
<sequence>MLMLFGCCLETEIPMLVYEYADNGVLSNYIHHHQQLLPWESRLKVAKEIADAMAYLHMGMSKITIHWNIKFSNIFLDKNYVVKLSDFSLAVSIPSGKEYVETQLRGTVGYVTPECFVSARLTDRFCQEKVGQIQILGSEDVPFLRRVIMEAAEKYMGPEIMLEELAWKCLQNNAEERPTMKDAAQELRRIIGFQSISQMSSTSALSIPSLLIACKPSISI</sequence>
<dbReference type="Pfam" id="PF07714">
    <property type="entry name" value="PK_Tyr_Ser-Thr"/>
    <property type="match status" value="1"/>
</dbReference>
<dbReference type="AlphaFoldDB" id="A0A5J5A686"/>
<dbReference type="Gene3D" id="1.10.510.10">
    <property type="entry name" value="Transferase(Phosphotransferase) domain 1"/>
    <property type="match status" value="1"/>
</dbReference>
<dbReference type="OrthoDB" id="75710at2759"/>
<dbReference type="InterPro" id="IPR011009">
    <property type="entry name" value="Kinase-like_dom_sf"/>
</dbReference>
<dbReference type="EMBL" id="CM018047">
    <property type="protein sequence ID" value="KAA8524941.1"/>
    <property type="molecule type" value="Genomic_DNA"/>
</dbReference>
<keyword evidence="2" id="KW-0067">ATP-binding</keyword>
<dbReference type="Proteomes" id="UP000325577">
    <property type="component" value="Linkage Group LG4"/>
</dbReference>
<keyword evidence="1" id="KW-0547">Nucleotide-binding</keyword>
<evidence type="ECO:0000256" key="2">
    <source>
        <dbReference type="ARBA" id="ARBA00022840"/>
    </source>
</evidence>
<accession>A0A5J5A686</accession>
<dbReference type="PANTHER" id="PTHR27005">
    <property type="entry name" value="WALL-ASSOCIATED RECEPTOR KINASE-LIKE 21"/>
    <property type="match status" value="1"/>
</dbReference>
<dbReference type="GO" id="GO:0005886">
    <property type="term" value="C:plasma membrane"/>
    <property type="evidence" value="ECO:0007669"/>
    <property type="project" value="TreeGrafter"/>
</dbReference>
<dbReference type="PROSITE" id="PS50011">
    <property type="entry name" value="PROTEIN_KINASE_DOM"/>
    <property type="match status" value="1"/>
</dbReference>
<gene>
    <name evidence="4" type="ORF">F0562_011421</name>
</gene>
<dbReference type="GO" id="GO:0005524">
    <property type="term" value="F:ATP binding"/>
    <property type="evidence" value="ECO:0007669"/>
    <property type="project" value="UniProtKB-KW"/>
</dbReference>